<dbReference type="PANTHER" id="PTHR47966">
    <property type="entry name" value="BETA-SITE APP-CLEAVING ENZYME, ISOFORM A-RELATED"/>
    <property type="match status" value="1"/>
</dbReference>
<feature type="domain" description="Reverse transcriptase" evidence="3">
    <location>
        <begin position="92"/>
        <end position="484"/>
    </location>
</feature>
<evidence type="ECO:0000313" key="6">
    <source>
        <dbReference type="Proteomes" id="UP001303046"/>
    </source>
</evidence>
<dbReference type="InterPro" id="IPR034164">
    <property type="entry name" value="Pepsin-like_dom"/>
</dbReference>
<dbReference type="CDD" id="cd01650">
    <property type="entry name" value="RT_nLTR_like"/>
    <property type="match status" value="1"/>
</dbReference>
<dbReference type="InterPro" id="IPR000477">
    <property type="entry name" value="RT_dom"/>
</dbReference>
<dbReference type="InterPro" id="IPR043502">
    <property type="entry name" value="DNA/RNA_pol_sf"/>
</dbReference>
<dbReference type="PROSITE" id="PS50878">
    <property type="entry name" value="RT_POL"/>
    <property type="match status" value="1"/>
</dbReference>
<keyword evidence="2" id="KW-0812">Transmembrane</keyword>
<keyword evidence="2" id="KW-0472">Membrane</keyword>
<dbReference type="CDD" id="cd05471">
    <property type="entry name" value="pepsin_like"/>
    <property type="match status" value="2"/>
</dbReference>
<keyword evidence="6" id="KW-1185">Reference proteome</keyword>
<comment type="similarity">
    <text evidence="1">Belongs to the peptidase A1 family.</text>
</comment>
<dbReference type="SUPFAM" id="SSF50630">
    <property type="entry name" value="Acid proteases"/>
    <property type="match status" value="2"/>
</dbReference>
<dbReference type="Pfam" id="PF00026">
    <property type="entry name" value="Asp"/>
    <property type="match status" value="2"/>
</dbReference>
<organism evidence="5 6">
    <name type="scientific">Necator americanus</name>
    <name type="common">Human hookworm</name>
    <dbReference type="NCBI Taxonomy" id="51031"/>
    <lineage>
        <taxon>Eukaryota</taxon>
        <taxon>Metazoa</taxon>
        <taxon>Ecdysozoa</taxon>
        <taxon>Nematoda</taxon>
        <taxon>Chromadorea</taxon>
        <taxon>Rhabditida</taxon>
        <taxon>Rhabditina</taxon>
        <taxon>Rhabditomorpha</taxon>
        <taxon>Strongyloidea</taxon>
        <taxon>Ancylostomatidae</taxon>
        <taxon>Bunostominae</taxon>
        <taxon>Necator</taxon>
    </lineage>
</organism>
<evidence type="ECO:0000259" key="3">
    <source>
        <dbReference type="PROSITE" id="PS50878"/>
    </source>
</evidence>
<keyword evidence="2" id="KW-1133">Transmembrane helix</keyword>
<dbReference type="Proteomes" id="UP001303046">
    <property type="component" value="Unassembled WGS sequence"/>
</dbReference>
<name>A0ABR1E3Y0_NECAM</name>
<evidence type="ECO:0000313" key="5">
    <source>
        <dbReference type="EMBL" id="KAK6757333.1"/>
    </source>
</evidence>
<dbReference type="InterPro" id="IPR021109">
    <property type="entry name" value="Peptidase_aspartic_dom_sf"/>
</dbReference>
<accession>A0ABR1E3Y0</accession>
<gene>
    <name evidence="5" type="primary">Necator_chrV.g20056</name>
    <name evidence="5" type="ORF">RB195_015264</name>
</gene>
<dbReference type="Pfam" id="PF00078">
    <property type="entry name" value="RVT_1"/>
    <property type="match status" value="1"/>
</dbReference>
<dbReference type="Gene3D" id="3.30.70.270">
    <property type="match status" value="1"/>
</dbReference>
<dbReference type="InterPro" id="IPR033121">
    <property type="entry name" value="PEPTIDASE_A1"/>
</dbReference>
<dbReference type="Gene3D" id="2.60.40.1960">
    <property type="match status" value="1"/>
</dbReference>
<dbReference type="PROSITE" id="PS51767">
    <property type="entry name" value="PEPTIDASE_A1"/>
    <property type="match status" value="1"/>
</dbReference>
<feature type="transmembrane region" description="Helical" evidence="2">
    <location>
        <begin position="61"/>
        <end position="84"/>
    </location>
</feature>
<proteinExistence type="inferred from homology"/>
<feature type="domain" description="Peptidase A1" evidence="4">
    <location>
        <begin position="140"/>
        <end position="771"/>
    </location>
</feature>
<evidence type="ECO:0008006" key="7">
    <source>
        <dbReference type="Google" id="ProtNLM"/>
    </source>
</evidence>
<dbReference type="SUPFAM" id="SSF56672">
    <property type="entry name" value="DNA/RNA polymerases"/>
    <property type="match status" value="1"/>
</dbReference>
<comment type="caution">
    <text evidence="5">The sequence shown here is derived from an EMBL/GenBank/DDBJ whole genome shotgun (WGS) entry which is preliminary data.</text>
</comment>
<evidence type="ECO:0000256" key="2">
    <source>
        <dbReference type="SAM" id="Phobius"/>
    </source>
</evidence>
<evidence type="ECO:0000256" key="1">
    <source>
        <dbReference type="ARBA" id="ARBA00007447"/>
    </source>
</evidence>
<dbReference type="Gene3D" id="2.40.70.10">
    <property type="entry name" value="Acid Proteases"/>
    <property type="match status" value="3"/>
</dbReference>
<evidence type="ECO:0000259" key="4">
    <source>
        <dbReference type="PROSITE" id="PS51767"/>
    </source>
</evidence>
<dbReference type="PANTHER" id="PTHR47966:SF45">
    <property type="entry name" value="PEPTIDASE A1 DOMAIN-CONTAINING PROTEIN"/>
    <property type="match status" value="1"/>
</dbReference>
<dbReference type="InterPro" id="IPR043128">
    <property type="entry name" value="Rev_trsase/Diguanyl_cyclase"/>
</dbReference>
<dbReference type="EMBL" id="JAVFWL010000005">
    <property type="protein sequence ID" value="KAK6757333.1"/>
    <property type="molecule type" value="Genomic_DNA"/>
</dbReference>
<sequence length="776" mass="88017">MGRKRNWIRSISVDSEGNVGIFPPFLRERDKLARLLLFVSSKGLDGPCGTMESEPLNLSKLIYYMTSFPLLLFCLAAVTVAKVYKLPLIKVESKMIQMMRKGTWRAYVKEMEKRRVEMMKDLDGINKYSHEAYNYFDMEFLAVITVGNPEQKFLMIPDTGSSAFWVPDITCMPRKRPGCEAAECDFGLICDIFCHEKSCCVIQEYKKEGYGCSGKHYFEAAKSKTFIPMEGRWFIGYGTGSAGGFYGNDTVRFGESGDNRLTVPGSQIGLAFEVAEFFADVLIVQTTPECFRNAPLQRTIHSTIDHIHTVSKLIEVSREYKMPLCLTFIDLKKSFDSVGTKAVVGLLDNQGVPTQCIKVPRELYSNFTTGISSFYKNIIFDVKRGVRQGDTISPKIFTPTLENAMRKLEWDGMGVKVDGRQLHHLCFADDIVLRTPSIRQTQRMLTEFDETCGCIGLQLNLQKTMFMRNGWVSDAPFTLIGTNIPECTSYIYLGRELNMMNDLTPELGRKRRAAWGAYKSIEDVVKKTRNTRLRAHLFNTTVLPALTYASETWALRKQEENAHPIEGIFGMSFSGLSNTGAVPIFERAYKLGLVEPVFTVYLKGGSFESNGEFGGVYTYGGLDPEHCEDDIHYVPIIKAAYWEFRMERYTIGQQTNDYGWNVISDTGSSFIGVMEYVSQQVAKEVNATYFPEENRFYIDCNAKVNMTLTIGGRDYTIETKNLIMEVKEGKCLIAMYPVYFSMFTPLWILGDPFIKQYCNIHDMGAQRIGFARAKSV</sequence>
<dbReference type="InterPro" id="IPR001461">
    <property type="entry name" value="Aspartic_peptidase_A1"/>
</dbReference>
<reference evidence="5 6" key="1">
    <citation type="submission" date="2023-08" db="EMBL/GenBank/DDBJ databases">
        <title>A Necator americanus chromosomal reference genome.</title>
        <authorList>
            <person name="Ilik V."/>
            <person name="Petrzelkova K.J."/>
            <person name="Pardy F."/>
            <person name="Fuh T."/>
            <person name="Niatou-Singa F.S."/>
            <person name="Gouil Q."/>
            <person name="Baker L."/>
            <person name="Ritchie M.E."/>
            <person name="Jex A.R."/>
            <person name="Gazzola D."/>
            <person name="Li H."/>
            <person name="Toshio Fujiwara R."/>
            <person name="Zhan B."/>
            <person name="Aroian R.V."/>
            <person name="Pafco B."/>
            <person name="Schwarz E.M."/>
        </authorList>
    </citation>
    <scope>NUCLEOTIDE SEQUENCE [LARGE SCALE GENOMIC DNA]</scope>
    <source>
        <strain evidence="5 6">Aroian</strain>
        <tissue evidence="5">Whole animal</tissue>
    </source>
</reference>
<protein>
    <recommendedName>
        <fullName evidence="7">Eukaryotic aspartyl protease</fullName>
    </recommendedName>
</protein>